<name>A0ABQ1JQZ8_9PROT</name>
<proteinExistence type="predicted"/>
<evidence type="ECO:0000313" key="2">
    <source>
        <dbReference type="EMBL" id="GGB72884.1"/>
    </source>
</evidence>
<reference evidence="3" key="1">
    <citation type="journal article" date="2019" name="Int. J. Syst. Evol. Microbiol.">
        <title>The Global Catalogue of Microorganisms (GCM) 10K type strain sequencing project: providing services to taxonomists for standard genome sequencing and annotation.</title>
        <authorList>
            <consortium name="The Broad Institute Genomics Platform"/>
            <consortium name="The Broad Institute Genome Sequencing Center for Infectious Disease"/>
            <person name="Wu L."/>
            <person name="Ma J."/>
        </authorList>
    </citation>
    <scope>NUCLEOTIDE SEQUENCE [LARGE SCALE GENOMIC DNA]</scope>
    <source>
        <strain evidence="3">CGMCC 1.15928</strain>
    </source>
</reference>
<dbReference type="InterPro" id="IPR025557">
    <property type="entry name" value="DUF4282"/>
</dbReference>
<dbReference type="Proteomes" id="UP000628854">
    <property type="component" value="Unassembled WGS sequence"/>
</dbReference>
<accession>A0ABQ1JQZ8</accession>
<evidence type="ECO:0008006" key="4">
    <source>
        <dbReference type="Google" id="ProtNLM"/>
    </source>
</evidence>
<sequence>MDGLLGRFLSFDKMITGTIVKFLYYILLALVILGGIFFLLQSLFSGNFGMFLGGLILLPLAIIYVRMICEMFLVIFRISDNLAALRQMKENETK</sequence>
<keyword evidence="3" id="KW-1185">Reference proteome</keyword>
<dbReference type="EMBL" id="BMKF01000002">
    <property type="protein sequence ID" value="GGB72884.1"/>
    <property type="molecule type" value="Genomic_DNA"/>
</dbReference>
<keyword evidence="1" id="KW-0812">Transmembrane</keyword>
<dbReference type="Pfam" id="PF14110">
    <property type="entry name" value="DUF4282"/>
    <property type="match status" value="1"/>
</dbReference>
<keyword evidence="1" id="KW-0472">Membrane</keyword>
<evidence type="ECO:0000256" key="1">
    <source>
        <dbReference type="SAM" id="Phobius"/>
    </source>
</evidence>
<dbReference type="RefSeq" id="WP_084392082.1">
    <property type="nucleotide sequence ID" value="NZ_BMKF01000002.1"/>
</dbReference>
<organism evidence="2 3">
    <name type="scientific">Henriciella pelagia</name>
    <dbReference type="NCBI Taxonomy" id="1977912"/>
    <lineage>
        <taxon>Bacteria</taxon>
        <taxon>Pseudomonadati</taxon>
        <taxon>Pseudomonadota</taxon>
        <taxon>Alphaproteobacteria</taxon>
        <taxon>Hyphomonadales</taxon>
        <taxon>Hyphomonadaceae</taxon>
        <taxon>Henriciella</taxon>
    </lineage>
</organism>
<protein>
    <recommendedName>
        <fullName evidence="4">DUF4282 domain-containing protein</fullName>
    </recommendedName>
</protein>
<feature type="transmembrane region" description="Helical" evidence="1">
    <location>
        <begin position="22"/>
        <end position="44"/>
    </location>
</feature>
<feature type="transmembrane region" description="Helical" evidence="1">
    <location>
        <begin position="50"/>
        <end position="76"/>
    </location>
</feature>
<gene>
    <name evidence="2" type="ORF">GCM10011503_21930</name>
</gene>
<evidence type="ECO:0000313" key="3">
    <source>
        <dbReference type="Proteomes" id="UP000628854"/>
    </source>
</evidence>
<comment type="caution">
    <text evidence="2">The sequence shown here is derived from an EMBL/GenBank/DDBJ whole genome shotgun (WGS) entry which is preliminary data.</text>
</comment>
<keyword evidence="1" id="KW-1133">Transmembrane helix</keyword>